<dbReference type="InterPro" id="IPR027417">
    <property type="entry name" value="P-loop_NTPase"/>
</dbReference>
<evidence type="ECO:0000313" key="8">
    <source>
        <dbReference type="Proteomes" id="UP000318103"/>
    </source>
</evidence>
<feature type="region of interest" description="Disordered" evidence="5">
    <location>
        <begin position="311"/>
        <end position="576"/>
    </location>
</feature>
<dbReference type="Gene3D" id="3.40.50.300">
    <property type="entry name" value="P-loop containing nucleotide triphosphate hydrolases"/>
    <property type="match status" value="1"/>
</dbReference>
<keyword evidence="4 7" id="KW-0067">ATP-binding</keyword>
<reference evidence="7 8" key="1">
    <citation type="submission" date="2019-06" db="EMBL/GenBank/DDBJ databases">
        <title>Sequencing the genomes of 1000 actinobacteria strains.</title>
        <authorList>
            <person name="Klenk H.-P."/>
        </authorList>
    </citation>
    <scope>NUCLEOTIDE SEQUENCE [LARGE SCALE GENOMIC DNA]</scope>
    <source>
        <strain evidence="7 8">DSM 41929</strain>
    </source>
</reference>
<gene>
    <name evidence="7" type="ORF">FB563_1437</name>
</gene>
<feature type="compositionally biased region" description="Low complexity" evidence="5">
    <location>
        <begin position="454"/>
        <end position="503"/>
    </location>
</feature>
<evidence type="ECO:0000259" key="6">
    <source>
        <dbReference type="PROSITE" id="PS50893"/>
    </source>
</evidence>
<dbReference type="SUPFAM" id="SSF52540">
    <property type="entry name" value="P-loop containing nucleoside triphosphate hydrolases"/>
    <property type="match status" value="1"/>
</dbReference>
<sequence length="576" mass="58102">MIEAVGLTKRYGDKTAVYNLSFQVRPGAVTGFLGPNGSGKSTTMRMILGLDNPTSGSVTIGGYPYRKLPNAPRQVGALLDAKAVHGGRSARNHLLSLAQLSGIPARRVDEVLGVVGLQDVARKRSKGFSLGMGQRLGIAAALLGDPQVLLFDEPVNGLDPEGILWVRNLMKALAAEGRTVFVSSHLMSEMALTADHLIVIGRGQLLADMSVKDFISANSADFARVRTPDTEPQLREKLGTTLAEAGGHVLPEPDGALRVTGLPLPRISDLAHEAGVRLWELSPHQASLEEAYMRMTQGAVDYRSTIDQKAGLQQPLPPGAQPPLPVPGQGQPGWYAPPPPQQGGQPFAMPQAPAGPYGGPQAGGYGAPQAAGHGAPSGPAADAPNPYAQQAQAPAPQTMALGAVSAPQPSAGTPAQDGSQAQGGPSAPTAPQAQPAAPAPQAQAPQTMALGAVSGATATPQAPQPSAGTPAQDGSQAQGGPSAPTAPQAQPAAPAPQAQAPQTMALGAVSGATATPQAPEQAPAPQQPQTPAAAPQAQPGASAPAPPQQAPAAAPPAPAAAPAPAPADLTKPEDAR</sequence>
<organism evidence="7 8">
    <name type="scientific">Streptomyces puniciscabiei</name>
    <dbReference type="NCBI Taxonomy" id="164348"/>
    <lineage>
        <taxon>Bacteria</taxon>
        <taxon>Bacillati</taxon>
        <taxon>Actinomycetota</taxon>
        <taxon>Actinomycetes</taxon>
        <taxon>Kitasatosporales</taxon>
        <taxon>Streptomycetaceae</taxon>
        <taxon>Streptomyces</taxon>
    </lineage>
</organism>
<name>A0A542UBN5_9ACTN</name>
<evidence type="ECO:0000256" key="5">
    <source>
        <dbReference type="SAM" id="MobiDB-lite"/>
    </source>
</evidence>
<evidence type="ECO:0000256" key="4">
    <source>
        <dbReference type="ARBA" id="ARBA00022840"/>
    </source>
</evidence>
<feature type="compositionally biased region" description="Low complexity" evidence="5">
    <location>
        <begin position="367"/>
        <end position="397"/>
    </location>
</feature>
<feature type="compositionally biased region" description="Low complexity" evidence="5">
    <location>
        <begin position="342"/>
        <end position="355"/>
    </location>
</feature>
<dbReference type="GO" id="GO:0005524">
    <property type="term" value="F:ATP binding"/>
    <property type="evidence" value="ECO:0007669"/>
    <property type="project" value="UniProtKB-KW"/>
</dbReference>
<feature type="compositionally biased region" description="Pro residues" evidence="5">
    <location>
        <begin position="544"/>
        <end position="565"/>
    </location>
</feature>
<feature type="domain" description="ABC transporter" evidence="6">
    <location>
        <begin position="2"/>
        <end position="227"/>
    </location>
</feature>
<dbReference type="InterPro" id="IPR003439">
    <property type="entry name" value="ABC_transporter-like_ATP-bd"/>
</dbReference>
<keyword evidence="3" id="KW-0547">Nucleotide-binding</keyword>
<feature type="compositionally biased region" description="Polar residues" evidence="5">
    <location>
        <begin position="407"/>
        <end position="419"/>
    </location>
</feature>
<dbReference type="Pfam" id="PF00005">
    <property type="entry name" value="ABC_tran"/>
    <property type="match status" value="1"/>
</dbReference>
<keyword evidence="2" id="KW-0813">Transport</keyword>
<evidence type="ECO:0000256" key="1">
    <source>
        <dbReference type="ARBA" id="ARBA00005417"/>
    </source>
</evidence>
<feature type="compositionally biased region" description="Low complexity" evidence="5">
    <location>
        <begin position="512"/>
        <end position="543"/>
    </location>
</feature>
<comment type="similarity">
    <text evidence="1">Belongs to the ABC transporter superfamily.</text>
</comment>
<keyword evidence="8" id="KW-1185">Reference proteome</keyword>
<feature type="compositionally biased region" description="Pro residues" evidence="5">
    <location>
        <begin position="315"/>
        <end position="326"/>
    </location>
</feature>
<dbReference type="PANTHER" id="PTHR43335:SF4">
    <property type="entry name" value="ABC TRANSPORTER, ATP-BINDING PROTEIN"/>
    <property type="match status" value="1"/>
</dbReference>
<comment type="caution">
    <text evidence="7">The sequence shown here is derived from an EMBL/GenBank/DDBJ whole genome shotgun (WGS) entry which is preliminary data.</text>
</comment>
<dbReference type="CDD" id="cd03268">
    <property type="entry name" value="ABC_BcrA_bacitracin_resist"/>
    <property type="match status" value="1"/>
</dbReference>
<dbReference type="EMBL" id="VFNX01000001">
    <property type="protein sequence ID" value="TQK96494.1"/>
    <property type="molecule type" value="Genomic_DNA"/>
</dbReference>
<dbReference type="InterPro" id="IPR003593">
    <property type="entry name" value="AAA+_ATPase"/>
</dbReference>
<dbReference type="AlphaFoldDB" id="A0A542UBN5"/>
<proteinExistence type="inferred from homology"/>
<dbReference type="GO" id="GO:0016887">
    <property type="term" value="F:ATP hydrolysis activity"/>
    <property type="evidence" value="ECO:0007669"/>
    <property type="project" value="InterPro"/>
</dbReference>
<evidence type="ECO:0000256" key="3">
    <source>
        <dbReference type="ARBA" id="ARBA00022741"/>
    </source>
</evidence>
<evidence type="ECO:0000313" key="7">
    <source>
        <dbReference type="EMBL" id="TQK96494.1"/>
    </source>
</evidence>
<dbReference type="Proteomes" id="UP000318103">
    <property type="component" value="Unassembled WGS sequence"/>
</dbReference>
<dbReference type="SMART" id="SM00382">
    <property type="entry name" value="AAA"/>
    <property type="match status" value="1"/>
</dbReference>
<evidence type="ECO:0000256" key="2">
    <source>
        <dbReference type="ARBA" id="ARBA00022448"/>
    </source>
</evidence>
<dbReference type="STRING" id="164348.BFF78_14155"/>
<dbReference type="PROSITE" id="PS50893">
    <property type="entry name" value="ABC_TRANSPORTER_2"/>
    <property type="match status" value="1"/>
</dbReference>
<feature type="compositionally biased region" description="Gly residues" evidence="5">
    <location>
        <begin position="356"/>
        <end position="366"/>
    </location>
</feature>
<protein>
    <submittedName>
        <fullName evidence="7">ABC-2 type transport system ATP-binding protein</fullName>
    </submittedName>
</protein>
<feature type="compositionally biased region" description="Low complexity" evidence="5">
    <location>
        <begin position="420"/>
        <end position="447"/>
    </location>
</feature>
<accession>A0A542UBN5</accession>
<dbReference type="PANTHER" id="PTHR43335">
    <property type="entry name" value="ABC TRANSPORTER, ATP-BINDING PROTEIN"/>
    <property type="match status" value="1"/>
</dbReference>